<dbReference type="InterPro" id="IPR022694">
    <property type="entry name" value="3-OHacyl-CoA_DH"/>
</dbReference>
<accession>A0A7I7UR98</accession>
<sequence length="284" mass="30330">MRTVGVLGFGSMGAGIVDLCARAGLSVLVLEQSQERLDAGHRAIREFHAAGAARGATDPALLEQVTERITGILDPAALADADLIIEAVTEDENIKADVLTRISAHVRADCVIASNTSGLSVARLATYVSHPERFGGLHFFNPAQLMRLVEVIRPIQADQSTVQTLVAFAEQIGRHPVVVKDRPGFLVNHLLIPYLNQAIQEYDDGLASCADMATAVKLGLGYPMGPLQLLDRIGLDTHLHASDVIHAETADPRFAAPAMLRELVAAGRLGRKTGSGISDLEDPR</sequence>
<dbReference type="GO" id="GO:0070403">
    <property type="term" value="F:NAD+ binding"/>
    <property type="evidence" value="ECO:0007669"/>
    <property type="project" value="InterPro"/>
</dbReference>
<dbReference type="SUPFAM" id="SSF51735">
    <property type="entry name" value="NAD(P)-binding Rossmann-fold domains"/>
    <property type="match status" value="1"/>
</dbReference>
<dbReference type="PANTHER" id="PTHR48075:SF5">
    <property type="entry name" value="3-HYDROXYBUTYRYL-COA DEHYDROGENASE"/>
    <property type="match status" value="1"/>
</dbReference>
<evidence type="ECO:0000256" key="4">
    <source>
        <dbReference type="PIRSR" id="PIRSR000105-1"/>
    </source>
</evidence>
<dbReference type="InterPro" id="IPR006176">
    <property type="entry name" value="3-OHacyl-CoA_DH_NAD-bd"/>
</dbReference>
<feature type="domain" description="3-hydroxyacyl-CoA dehydrogenase NAD binding" evidence="6">
    <location>
        <begin position="3"/>
        <end position="181"/>
    </location>
</feature>
<feature type="site" description="Important for catalytic activity" evidence="4">
    <location>
        <position position="138"/>
    </location>
</feature>
<dbReference type="Gene3D" id="1.10.1040.10">
    <property type="entry name" value="N-(1-d-carboxylethyl)-l-norvaline Dehydrogenase, domain 2"/>
    <property type="match status" value="1"/>
</dbReference>
<dbReference type="Gene3D" id="3.40.50.720">
    <property type="entry name" value="NAD(P)-binding Rossmann-like Domain"/>
    <property type="match status" value="1"/>
</dbReference>
<keyword evidence="8" id="KW-1185">Reference proteome</keyword>
<comment type="pathway">
    <text evidence="1">Lipid metabolism; butanoate metabolism.</text>
</comment>
<dbReference type="InterPro" id="IPR008927">
    <property type="entry name" value="6-PGluconate_DH-like_C_sf"/>
</dbReference>
<dbReference type="EMBL" id="AP022599">
    <property type="protein sequence ID" value="BBY83089.1"/>
    <property type="molecule type" value="Genomic_DNA"/>
</dbReference>
<dbReference type="GO" id="GO:0016616">
    <property type="term" value="F:oxidoreductase activity, acting on the CH-OH group of donors, NAD or NADP as acceptor"/>
    <property type="evidence" value="ECO:0007669"/>
    <property type="project" value="InterPro"/>
</dbReference>
<evidence type="ECO:0000256" key="1">
    <source>
        <dbReference type="ARBA" id="ARBA00005086"/>
    </source>
</evidence>
<evidence type="ECO:0000313" key="7">
    <source>
        <dbReference type="EMBL" id="BBY83089.1"/>
    </source>
</evidence>
<evidence type="ECO:0000256" key="3">
    <source>
        <dbReference type="ARBA" id="ARBA00023002"/>
    </source>
</evidence>
<proteinExistence type="inferred from homology"/>
<evidence type="ECO:0000313" key="8">
    <source>
        <dbReference type="Proteomes" id="UP000467252"/>
    </source>
</evidence>
<dbReference type="SUPFAM" id="SSF48179">
    <property type="entry name" value="6-phosphogluconate dehydrogenase C-terminal domain-like"/>
    <property type="match status" value="1"/>
</dbReference>
<feature type="domain" description="3-hydroxyacyl-CoA dehydrogenase C-terminal" evidence="5">
    <location>
        <begin position="184"/>
        <end position="278"/>
    </location>
</feature>
<evidence type="ECO:0000256" key="2">
    <source>
        <dbReference type="ARBA" id="ARBA00009463"/>
    </source>
</evidence>
<comment type="similarity">
    <text evidence="2">Belongs to the 3-hydroxyacyl-CoA dehydrogenase family.</text>
</comment>
<dbReference type="GO" id="GO:0006631">
    <property type="term" value="P:fatty acid metabolic process"/>
    <property type="evidence" value="ECO:0007669"/>
    <property type="project" value="InterPro"/>
</dbReference>
<keyword evidence="3" id="KW-0560">Oxidoreductase</keyword>
<dbReference type="FunFam" id="3.40.50.720:FF:000009">
    <property type="entry name" value="Fatty oxidation complex, alpha subunit"/>
    <property type="match status" value="1"/>
</dbReference>
<dbReference type="InterPro" id="IPR036291">
    <property type="entry name" value="NAD(P)-bd_dom_sf"/>
</dbReference>
<gene>
    <name evidence="7" type="ORF">MPUL_42470</name>
</gene>
<dbReference type="Pfam" id="PF02737">
    <property type="entry name" value="3HCDH_N"/>
    <property type="match status" value="1"/>
</dbReference>
<dbReference type="PIRSF" id="PIRSF000105">
    <property type="entry name" value="HCDH"/>
    <property type="match status" value="1"/>
</dbReference>
<dbReference type="Pfam" id="PF00725">
    <property type="entry name" value="3HCDH"/>
    <property type="match status" value="1"/>
</dbReference>
<protein>
    <submittedName>
        <fullName evidence="7">3-hydroxybutyryl-CoA dehydrogenase</fullName>
    </submittedName>
</protein>
<dbReference type="PANTHER" id="PTHR48075">
    <property type="entry name" value="3-HYDROXYACYL-COA DEHYDROGENASE FAMILY PROTEIN"/>
    <property type="match status" value="1"/>
</dbReference>
<evidence type="ECO:0000259" key="5">
    <source>
        <dbReference type="Pfam" id="PF00725"/>
    </source>
</evidence>
<organism evidence="7 8">
    <name type="scientific">Mycolicibacterium pulveris</name>
    <name type="common">Mycobacterium pulveris</name>
    <dbReference type="NCBI Taxonomy" id="36813"/>
    <lineage>
        <taxon>Bacteria</taxon>
        <taxon>Bacillati</taxon>
        <taxon>Actinomycetota</taxon>
        <taxon>Actinomycetes</taxon>
        <taxon>Mycobacteriales</taxon>
        <taxon>Mycobacteriaceae</taxon>
        <taxon>Mycolicibacterium</taxon>
    </lineage>
</organism>
<name>A0A7I7UR98_MYCPV</name>
<dbReference type="Proteomes" id="UP000467252">
    <property type="component" value="Chromosome"/>
</dbReference>
<reference evidence="7 8" key="1">
    <citation type="journal article" date="2019" name="Emerg. Microbes Infect.">
        <title>Comprehensive subspecies identification of 175 nontuberculous mycobacteria species based on 7547 genomic profiles.</title>
        <authorList>
            <person name="Matsumoto Y."/>
            <person name="Kinjo T."/>
            <person name="Motooka D."/>
            <person name="Nabeya D."/>
            <person name="Jung N."/>
            <person name="Uechi K."/>
            <person name="Horii T."/>
            <person name="Iida T."/>
            <person name="Fujita J."/>
            <person name="Nakamura S."/>
        </authorList>
    </citation>
    <scope>NUCLEOTIDE SEQUENCE [LARGE SCALE GENOMIC DNA]</scope>
    <source>
        <strain evidence="7 8">JCM 6370</strain>
    </source>
</reference>
<evidence type="ECO:0000259" key="6">
    <source>
        <dbReference type="Pfam" id="PF02737"/>
    </source>
</evidence>
<dbReference type="InterPro" id="IPR006108">
    <property type="entry name" value="3HC_DH_C"/>
</dbReference>
<dbReference type="AlphaFoldDB" id="A0A7I7UR98"/>
<dbReference type="InterPro" id="IPR013328">
    <property type="entry name" value="6PGD_dom2"/>
</dbReference>
<dbReference type="RefSeq" id="WP_235674647.1">
    <property type="nucleotide sequence ID" value="NZ_AP022599.1"/>
</dbReference>